<dbReference type="Proteomes" id="UP000018745">
    <property type="component" value="Chromosome"/>
</dbReference>
<protein>
    <submittedName>
        <fullName evidence="2">Uncharacterized protein</fullName>
    </submittedName>
</protein>
<feature type="transmembrane region" description="Helical" evidence="1">
    <location>
        <begin position="303"/>
        <end position="320"/>
    </location>
</feature>
<keyword evidence="1" id="KW-1133">Transmembrane helix</keyword>
<proteinExistence type="predicted"/>
<dbReference type="RefSeq" id="WP_024070909.1">
    <property type="nucleotide sequence ID" value="NC_023062.1"/>
</dbReference>
<feature type="transmembrane region" description="Helical" evidence="1">
    <location>
        <begin position="120"/>
        <end position="141"/>
    </location>
</feature>
<sequence length="447" mass="50917">MAIYLANKKHNVYLYELALMLLIPSSLLIFLLPASLKEMGIVLALGTLFIFAIWFIFSNFYLPKLSYLGEDKESWLISLKSTKADGLRATHSYSGIVKEMRATGKKDQIKEEVRKRRASLAPLDFAPVIFLLGFIGFILWLSNYELNYPNFFKSNKLLSMNKSLQSQINTVLSSLKGNYKELKDVPEVAKEKLSNGSPNLMYYLFPGNLDLKTLIEKLGENGTSGGGGSIKNWSIQLTNAFSIMPSLEKSVSLIFFSLAPLAIYNLFRFGLANSISLILSSLMFFGVSFLILFSGFFIKVPELFPELILSAFFVLLGFWNKSVLCAKQESKMVPEEQKNKKNAFQYQSWGIKSELKKENNFYFLALLGIMTIAWSLENQELINSFALFLFLVFGICIFFVPTLTSLWANINLLKDRYYYHLVGLFVRQKNRLREVGTEEENVLGINY</sequence>
<evidence type="ECO:0000313" key="3">
    <source>
        <dbReference type="Proteomes" id="UP000018745"/>
    </source>
</evidence>
<name>A0ABM5P0X6_9MOLU</name>
<keyword evidence="1" id="KW-0812">Transmembrane</keyword>
<gene>
    <name evidence="2" type="ORF">OVS_00575</name>
</gene>
<keyword evidence="1" id="KW-0472">Membrane</keyword>
<keyword evidence="3" id="KW-1185">Reference proteome</keyword>
<feature type="transmembrane region" description="Helical" evidence="1">
    <location>
        <begin position="40"/>
        <end position="62"/>
    </location>
</feature>
<feature type="transmembrane region" description="Helical" evidence="1">
    <location>
        <begin position="250"/>
        <end position="267"/>
    </location>
</feature>
<reference evidence="2 3" key="1">
    <citation type="journal article" date="2014" name="Genome Announc.">
        <title>Complete Genome Sequence of Mycoplasma ovis Strain Michigan, a Hemoplasma of Sheep with Two Distinct 16S rRNA Genes.</title>
        <authorList>
            <person name="Deshuillers P.L."/>
            <person name="Santos A.P."/>
            <person name="do Nascimento N.C."/>
            <person name="Hampel J.A."/>
            <person name="Bergin I.L."/>
            <person name="Dyson M.C."/>
            <person name="Messick J.B."/>
        </authorList>
    </citation>
    <scope>NUCLEOTIDE SEQUENCE [LARGE SCALE GENOMIC DNA]</scope>
    <source>
        <strain evidence="2 3">Michigan</strain>
    </source>
</reference>
<dbReference type="EMBL" id="CP006935">
    <property type="protein sequence ID" value="AHC40106.1"/>
    <property type="molecule type" value="Genomic_DNA"/>
</dbReference>
<evidence type="ECO:0000256" key="1">
    <source>
        <dbReference type="SAM" id="Phobius"/>
    </source>
</evidence>
<feature type="transmembrane region" description="Helical" evidence="1">
    <location>
        <begin position="382"/>
        <end position="408"/>
    </location>
</feature>
<evidence type="ECO:0000313" key="2">
    <source>
        <dbReference type="EMBL" id="AHC40106.1"/>
    </source>
</evidence>
<feature type="transmembrane region" description="Helical" evidence="1">
    <location>
        <begin position="360"/>
        <end position="376"/>
    </location>
</feature>
<accession>A0ABM5P0X6</accession>
<feature type="transmembrane region" description="Helical" evidence="1">
    <location>
        <begin position="274"/>
        <end position="297"/>
    </location>
</feature>
<feature type="transmembrane region" description="Helical" evidence="1">
    <location>
        <begin position="12"/>
        <end position="34"/>
    </location>
</feature>
<organism evidence="2 3">
    <name type="scientific">Mycoplasma ovis str. Michigan</name>
    <dbReference type="NCBI Taxonomy" id="1415773"/>
    <lineage>
        <taxon>Bacteria</taxon>
        <taxon>Bacillati</taxon>
        <taxon>Mycoplasmatota</taxon>
        <taxon>Mollicutes</taxon>
        <taxon>Mycoplasmataceae</taxon>
        <taxon>Mycoplasma</taxon>
    </lineage>
</organism>